<feature type="region of interest" description="Disordered" evidence="1">
    <location>
        <begin position="11"/>
        <end position="30"/>
    </location>
</feature>
<name>A0A2N9FEG5_FAGSY</name>
<dbReference type="GO" id="GO:0015074">
    <property type="term" value="P:DNA integration"/>
    <property type="evidence" value="ECO:0007669"/>
    <property type="project" value="InterPro"/>
</dbReference>
<dbReference type="Gene3D" id="3.30.420.10">
    <property type="entry name" value="Ribonuclease H-like superfamily/Ribonuclease H"/>
    <property type="match status" value="2"/>
</dbReference>
<dbReference type="InterPro" id="IPR002156">
    <property type="entry name" value="RNaseH_domain"/>
</dbReference>
<evidence type="ECO:0000259" key="2">
    <source>
        <dbReference type="PROSITE" id="PS50879"/>
    </source>
</evidence>
<dbReference type="Gene3D" id="3.30.70.270">
    <property type="match status" value="1"/>
</dbReference>
<sequence>MGLLAAQRTAGEASMKNLTKAQPQPKTSHLTRHFEGRQMLGRALIRSQVPLRDLLRRATLSAFSEDSSRIIAMPAMMTETAIVDERIVAMERYQPPKFQQFDGKGNPKQHVAHFVETCNNAGTDGDLLTKQFVRSLRGNAFDWDCFYILQGIKPRTFEELATRAHDMELSLASRGEKSLPIAEHRKERKDVKKGDKSSKPMIKESMAIAAEPIRIFAKEKKQERMKGPSQERERRRLTLKEMEEKTYPFPDSDIPGMLEDLLEKEIIKLPECKRPEEMGRTNDPKYCKYHRVVSHTVEKCFVLKDLILKLAKEGKILLDLDEAVGSNHATFTFGSPSPTKTQSPLMSTLGASCKRIQFGTLEPHNPNPRVTYARERRQMSCSMIPRKGRVMDDLKTQQKGIRIEEVLQKDSYSLITLQEFFPEGYFTEDLVTNNLMTSCHEVDERDGSVQGFNQEGQRVIGIIWLDVIMEDLKTRPLFHVIDSKTSYNLLLGRPWLHENGIVPSTLHQCFKYSDGKQVKKVIADLQPFTEAESHFADAKFYLNCDMVNDALPEDNKRMREKGKGHDEIPLEDSPLSWKEGQTPFGLVAEAKVRPNEPAQEKDIAILKSNLTLPLPKLDKVASTKPPLKGFIKSASDSIKEGLLPDERTKEGLGYSSQEPVRISAKGKIERRTALHISFEVAEEESQAEPTPRSSAFDRLGSPSTSKVASQSKVEKGNTRKKGESEICSLVPSHMKLRKQVNQEEEENETLVLPAYHVTVETDSGSSSSDDELDEALHAIEDGGQVTVDELKELNLGTTDEPRPIFVSVLLTPKKEKEYLELLTEYKDVLAWTYKEMPSLDPRVAVYRLAIKDLSRACPKDDFPLPNTELMVDSTIGHKALSFMDSSSGYNQIRMAPEDEEFIAFQTLKGIYCYKVMPFGLKNAGATYQRAMQKIFDDILHKIVQCYVDDLVAIKGQALANFLADHPVPADWELLDDFPDEDVLYTEILPPWMMFFDGAACYEESGVGVVFVSPQKHMLPFAFRLNESCSNNVAEYQALIAGLQMALDMKISYLEVYGDSKLVINQLLTHYEVKNKGLVPYFRLATRLVEEFDEISLEHIPRSENKIANALANLATTLALSEEERVNVPVCNRWALTFTEEYTKHGKLPNDSRHKTEVRRKAPRFIYYKDTLYRRSFDGLFLRCLGKGETNQAMEEAHSGVCGAHQSGPKLYHRIKRMGYYWPTIVKDCMDYAKRCEVCQLHANYIHQPPEPLHPTVTSWLFDAWGLDVVGPLPKSSVGHLYILAATDYFSKWAEVISLKEVKKENVVNFIRTHLIYRYGVPRYIMTDNGKPFYNSLVDQLCEKFGFKHYKSSMYNAPANGLAEAFNKTLCNLLKKVVERSKRVWHKRIGEALWAYRTTY</sequence>
<dbReference type="PANTHER" id="PTHR48475">
    <property type="entry name" value="RIBONUCLEASE H"/>
    <property type="match status" value="1"/>
</dbReference>
<dbReference type="InterPro" id="IPR043128">
    <property type="entry name" value="Rev_trsase/Diguanyl_cyclase"/>
</dbReference>
<dbReference type="InterPro" id="IPR001584">
    <property type="entry name" value="Integrase_cat-core"/>
</dbReference>
<dbReference type="CDD" id="cd09279">
    <property type="entry name" value="RNase_HI_like"/>
    <property type="match status" value="1"/>
</dbReference>
<dbReference type="InterPro" id="IPR012337">
    <property type="entry name" value="RNaseH-like_sf"/>
</dbReference>
<feature type="region of interest" description="Disordered" evidence="1">
    <location>
        <begin position="680"/>
        <end position="724"/>
    </location>
</feature>
<dbReference type="Pfam" id="PF17921">
    <property type="entry name" value="Integrase_H2C2"/>
    <property type="match status" value="1"/>
</dbReference>
<evidence type="ECO:0000313" key="4">
    <source>
        <dbReference type="EMBL" id="SPC85593.1"/>
    </source>
</evidence>
<feature type="compositionally biased region" description="Polar residues" evidence="1">
    <location>
        <begin position="16"/>
        <end position="28"/>
    </location>
</feature>
<dbReference type="Pfam" id="PF00078">
    <property type="entry name" value="RVT_1"/>
    <property type="match status" value="1"/>
</dbReference>
<feature type="region of interest" description="Disordered" evidence="1">
    <location>
        <begin position="174"/>
        <end position="199"/>
    </location>
</feature>
<dbReference type="PROSITE" id="PS50994">
    <property type="entry name" value="INTEGRASE"/>
    <property type="match status" value="1"/>
</dbReference>
<dbReference type="PANTHER" id="PTHR48475:SF1">
    <property type="entry name" value="RNASE H TYPE-1 DOMAIN-CONTAINING PROTEIN"/>
    <property type="match status" value="1"/>
</dbReference>
<dbReference type="GO" id="GO:0003676">
    <property type="term" value="F:nucleic acid binding"/>
    <property type="evidence" value="ECO:0007669"/>
    <property type="project" value="InterPro"/>
</dbReference>
<evidence type="ECO:0000256" key="1">
    <source>
        <dbReference type="SAM" id="MobiDB-lite"/>
    </source>
</evidence>
<dbReference type="SUPFAM" id="SSF53098">
    <property type="entry name" value="Ribonuclease H-like"/>
    <property type="match status" value="1"/>
</dbReference>
<feature type="domain" description="Integrase catalytic" evidence="3">
    <location>
        <begin position="1250"/>
        <end position="1399"/>
    </location>
</feature>
<dbReference type="GO" id="GO:0004523">
    <property type="term" value="F:RNA-DNA hybrid ribonuclease activity"/>
    <property type="evidence" value="ECO:0007669"/>
    <property type="project" value="InterPro"/>
</dbReference>
<dbReference type="InterPro" id="IPR000477">
    <property type="entry name" value="RT_dom"/>
</dbReference>
<protein>
    <submittedName>
        <fullName evidence="4">Uncharacterized protein</fullName>
    </submittedName>
</protein>
<feature type="compositionally biased region" description="Basic and acidic residues" evidence="1">
    <location>
        <begin position="712"/>
        <end position="724"/>
    </location>
</feature>
<dbReference type="CDD" id="cd01647">
    <property type="entry name" value="RT_LTR"/>
    <property type="match status" value="1"/>
</dbReference>
<feature type="domain" description="RNase H type-1" evidence="2">
    <location>
        <begin position="988"/>
        <end position="1120"/>
    </location>
</feature>
<dbReference type="EMBL" id="OIVN01000789">
    <property type="protein sequence ID" value="SPC85593.1"/>
    <property type="molecule type" value="Genomic_DNA"/>
</dbReference>
<dbReference type="Gene3D" id="3.10.10.10">
    <property type="entry name" value="HIV Type 1 Reverse Transcriptase, subunit A, domain 1"/>
    <property type="match status" value="1"/>
</dbReference>
<evidence type="ECO:0000259" key="3">
    <source>
        <dbReference type="PROSITE" id="PS50994"/>
    </source>
</evidence>
<proteinExistence type="predicted"/>
<dbReference type="PROSITE" id="PS50879">
    <property type="entry name" value="RNASE_H_1"/>
    <property type="match status" value="1"/>
</dbReference>
<feature type="compositionally biased region" description="Polar residues" evidence="1">
    <location>
        <begin position="701"/>
        <end position="711"/>
    </location>
</feature>
<dbReference type="Pfam" id="PF00665">
    <property type="entry name" value="rve"/>
    <property type="match status" value="1"/>
</dbReference>
<dbReference type="Pfam" id="PF13456">
    <property type="entry name" value="RVT_3"/>
    <property type="match status" value="1"/>
</dbReference>
<dbReference type="SUPFAM" id="SSF56672">
    <property type="entry name" value="DNA/RNA polymerases"/>
    <property type="match status" value="1"/>
</dbReference>
<dbReference type="Gene3D" id="1.10.340.70">
    <property type="match status" value="1"/>
</dbReference>
<reference evidence="4" key="1">
    <citation type="submission" date="2018-02" db="EMBL/GenBank/DDBJ databases">
        <authorList>
            <person name="Cohen D.B."/>
            <person name="Kent A.D."/>
        </authorList>
    </citation>
    <scope>NUCLEOTIDE SEQUENCE</scope>
</reference>
<dbReference type="InterPro" id="IPR041588">
    <property type="entry name" value="Integrase_H2C2"/>
</dbReference>
<gene>
    <name evidence="4" type="ORF">FSB_LOCUS13475</name>
</gene>
<organism evidence="4">
    <name type="scientific">Fagus sylvatica</name>
    <name type="common">Beechnut</name>
    <dbReference type="NCBI Taxonomy" id="28930"/>
    <lineage>
        <taxon>Eukaryota</taxon>
        <taxon>Viridiplantae</taxon>
        <taxon>Streptophyta</taxon>
        <taxon>Embryophyta</taxon>
        <taxon>Tracheophyta</taxon>
        <taxon>Spermatophyta</taxon>
        <taxon>Magnoliopsida</taxon>
        <taxon>eudicotyledons</taxon>
        <taxon>Gunneridae</taxon>
        <taxon>Pentapetalae</taxon>
        <taxon>rosids</taxon>
        <taxon>fabids</taxon>
        <taxon>Fagales</taxon>
        <taxon>Fagaceae</taxon>
        <taxon>Fagus</taxon>
    </lineage>
</organism>
<accession>A0A2N9FEG5</accession>
<dbReference type="InterPro" id="IPR036397">
    <property type="entry name" value="RNaseH_sf"/>
</dbReference>
<dbReference type="InterPro" id="IPR043502">
    <property type="entry name" value="DNA/RNA_pol_sf"/>
</dbReference>